<dbReference type="EC" id="1.11.1.-" evidence="2"/>
<accession>A0A376THI1</accession>
<name>A0A376THI1_ECOLX</name>
<evidence type="ECO:0000313" key="2">
    <source>
        <dbReference type="EMBL" id="STI76560.1"/>
    </source>
</evidence>
<dbReference type="Proteomes" id="UP000254405">
    <property type="component" value="Unassembled WGS sequence"/>
</dbReference>
<dbReference type="GO" id="GO:0004601">
    <property type="term" value="F:peroxidase activity"/>
    <property type="evidence" value="ECO:0007669"/>
    <property type="project" value="UniProtKB-KW"/>
</dbReference>
<dbReference type="AlphaFoldDB" id="A0A376THI1"/>
<organism evidence="2 3">
    <name type="scientific">Escherichia coli</name>
    <dbReference type="NCBI Taxonomy" id="562"/>
    <lineage>
        <taxon>Bacteria</taxon>
        <taxon>Pseudomonadati</taxon>
        <taxon>Pseudomonadota</taxon>
        <taxon>Gammaproteobacteria</taxon>
        <taxon>Enterobacterales</taxon>
        <taxon>Enterobacteriaceae</taxon>
        <taxon>Escherichia</taxon>
    </lineage>
</organism>
<keyword evidence="2" id="KW-0575">Peroxidase</keyword>
<reference evidence="2 3" key="1">
    <citation type="submission" date="2018-06" db="EMBL/GenBank/DDBJ databases">
        <authorList>
            <consortium name="Pathogen Informatics"/>
            <person name="Doyle S."/>
        </authorList>
    </citation>
    <scope>NUCLEOTIDE SEQUENCE [LARGE SCALE GENOMIC DNA]</scope>
    <source>
        <strain evidence="2 3">NCTC8985</strain>
    </source>
</reference>
<feature type="compositionally biased region" description="Polar residues" evidence="1">
    <location>
        <begin position="1"/>
        <end position="10"/>
    </location>
</feature>
<sequence length="50" mass="5428">MHKKTQSAPGTLSPDARNEKQPFYGEHQAGILTPQQAAMMLVAFDVLASD</sequence>
<proteinExistence type="predicted"/>
<keyword evidence="2" id="KW-0560">Oxidoreductase</keyword>
<protein>
    <submittedName>
        <fullName evidence="2">Putative peroxidase</fullName>
        <ecNumber evidence="2">1.11.1.-</ecNumber>
    </submittedName>
</protein>
<evidence type="ECO:0000256" key="1">
    <source>
        <dbReference type="SAM" id="MobiDB-lite"/>
    </source>
</evidence>
<evidence type="ECO:0000313" key="3">
    <source>
        <dbReference type="Proteomes" id="UP000254405"/>
    </source>
</evidence>
<dbReference type="EMBL" id="UGCO01000001">
    <property type="protein sequence ID" value="STI76560.1"/>
    <property type="molecule type" value="Genomic_DNA"/>
</dbReference>
<gene>
    <name evidence="2" type="primary">efeB_2</name>
    <name evidence="2" type="ORF">NCTC8985_01823</name>
</gene>
<feature type="region of interest" description="Disordered" evidence="1">
    <location>
        <begin position="1"/>
        <end position="26"/>
    </location>
</feature>